<accession>A0A8A1MBH1</accession>
<dbReference type="EMBL" id="CP069111">
    <property type="protein sequence ID" value="QSS61842.1"/>
    <property type="molecule type" value="Genomic_DNA"/>
</dbReference>
<feature type="region of interest" description="Disordered" evidence="1">
    <location>
        <begin position="1"/>
        <end position="24"/>
    </location>
</feature>
<protein>
    <submittedName>
        <fullName evidence="2">Cyclic nucleotide-binding domain-containing protein</fullName>
    </submittedName>
</protein>
<evidence type="ECO:0000313" key="3">
    <source>
        <dbReference type="Proteomes" id="UP000663671"/>
    </source>
</evidence>
<evidence type="ECO:0000313" key="2">
    <source>
        <dbReference type="EMBL" id="QSS61842.1"/>
    </source>
</evidence>
<proteinExistence type="predicted"/>
<organism evidence="2 3">
    <name type="scientific">Ajellomyces capsulatus</name>
    <name type="common">Darling's disease fungus</name>
    <name type="synonym">Histoplasma capsulatum</name>
    <dbReference type="NCBI Taxonomy" id="5037"/>
    <lineage>
        <taxon>Eukaryota</taxon>
        <taxon>Fungi</taxon>
        <taxon>Dikarya</taxon>
        <taxon>Ascomycota</taxon>
        <taxon>Pezizomycotina</taxon>
        <taxon>Eurotiomycetes</taxon>
        <taxon>Eurotiomycetidae</taxon>
        <taxon>Onygenales</taxon>
        <taxon>Ajellomycetaceae</taxon>
        <taxon>Histoplasma</taxon>
    </lineage>
</organism>
<dbReference type="Proteomes" id="UP000663671">
    <property type="component" value="Chromosome 5"/>
</dbReference>
<sequence length="59" mass="6503">MRRHSRGSGAAVVSKSVARGSDPMSLIRTFESETNPSRPILPGFPEASNEERARCIFQK</sequence>
<name>A0A8A1MBH1_AJECA</name>
<dbReference type="AlphaFoldDB" id="A0A8A1MBH1"/>
<dbReference type="VEuPathDB" id="FungiDB:I7I51_04019"/>
<gene>
    <name evidence="2" type="ORF">I7I51_04019</name>
</gene>
<reference evidence="2" key="1">
    <citation type="submission" date="2021-01" db="EMBL/GenBank/DDBJ databases">
        <title>Chromosome-level genome assembly of a human fungal pathogen reveals clustering of transcriptionally co-regulated genes.</title>
        <authorList>
            <person name="Voorhies M."/>
            <person name="Cohen S."/>
            <person name="Shea T.P."/>
            <person name="Petrus S."/>
            <person name="Munoz J.F."/>
            <person name="Poplawski S."/>
            <person name="Goldman W.E."/>
            <person name="Michael T."/>
            <person name="Cuomo C.A."/>
            <person name="Sil A."/>
            <person name="Beyhan S."/>
        </authorList>
    </citation>
    <scope>NUCLEOTIDE SEQUENCE</scope>
    <source>
        <strain evidence="2">WU24</strain>
    </source>
</reference>
<dbReference type="OrthoDB" id="421226at2759"/>
<evidence type="ECO:0000256" key="1">
    <source>
        <dbReference type="SAM" id="MobiDB-lite"/>
    </source>
</evidence>